<evidence type="ECO:0000313" key="2">
    <source>
        <dbReference type="Proteomes" id="UP000198598"/>
    </source>
</evidence>
<dbReference type="RefSeq" id="WP_093831497.1">
    <property type="nucleotide sequence ID" value="NZ_FOLQ01000013.1"/>
</dbReference>
<gene>
    <name evidence="1" type="ORF">SAMN05216167_113137</name>
</gene>
<reference evidence="1 2" key="1">
    <citation type="submission" date="2016-10" db="EMBL/GenBank/DDBJ databases">
        <authorList>
            <person name="de Groot N.N."/>
        </authorList>
    </citation>
    <scope>NUCLEOTIDE SEQUENCE [LARGE SCALE GENOMIC DNA]</scope>
    <source>
        <strain evidence="1 2">DSM 26130</strain>
    </source>
</reference>
<dbReference type="AlphaFoldDB" id="A0A1I2ABI2"/>
<evidence type="ECO:0000313" key="1">
    <source>
        <dbReference type="EMBL" id="SFE41331.1"/>
    </source>
</evidence>
<proteinExistence type="predicted"/>
<sequence length="61" mass="7125">MKATLREKPINDGRKSLYLDFYPSIPHPEPGTSTRREFLSLYVSEKARGDLERKHNKETGY</sequence>
<name>A0A1I2ABI2_9BACT</name>
<dbReference type="Proteomes" id="UP000198598">
    <property type="component" value="Unassembled WGS sequence"/>
</dbReference>
<dbReference type="EMBL" id="FOLQ01000013">
    <property type="protein sequence ID" value="SFE41331.1"/>
    <property type="molecule type" value="Genomic_DNA"/>
</dbReference>
<keyword evidence="2" id="KW-1185">Reference proteome</keyword>
<dbReference type="STRING" id="662367.SAMN05216167_113137"/>
<protein>
    <submittedName>
        <fullName evidence="1">Phage integrase SAM-like domain-containing protein</fullName>
    </submittedName>
</protein>
<dbReference type="OrthoDB" id="9806835at2"/>
<accession>A0A1I2ABI2</accession>
<organism evidence="1 2">
    <name type="scientific">Spirosoma endophyticum</name>
    <dbReference type="NCBI Taxonomy" id="662367"/>
    <lineage>
        <taxon>Bacteria</taxon>
        <taxon>Pseudomonadati</taxon>
        <taxon>Bacteroidota</taxon>
        <taxon>Cytophagia</taxon>
        <taxon>Cytophagales</taxon>
        <taxon>Cytophagaceae</taxon>
        <taxon>Spirosoma</taxon>
    </lineage>
</organism>